<dbReference type="FunFam" id="1.25.40.10:FF:000343">
    <property type="entry name" value="Pentatricopeptide repeat-containing protein At3g58590"/>
    <property type="match status" value="1"/>
</dbReference>
<dbReference type="Gene3D" id="1.25.40.10">
    <property type="entry name" value="Tetratricopeptide repeat domain"/>
    <property type="match status" value="8"/>
</dbReference>
<dbReference type="InterPro" id="IPR046960">
    <property type="entry name" value="PPR_At4g14850-like_plant"/>
</dbReference>
<dbReference type="GO" id="GO:0003723">
    <property type="term" value="F:RNA binding"/>
    <property type="evidence" value="ECO:0007669"/>
    <property type="project" value="InterPro"/>
</dbReference>
<dbReference type="GO" id="GO:0048731">
    <property type="term" value="P:system development"/>
    <property type="evidence" value="ECO:0007669"/>
    <property type="project" value="UniProtKB-ARBA"/>
</dbReference>
<gene>
    <name evidence="3" type="ORF">GOP47_0019303</name>
</gene>
<comment type="caution">
    <text evidence="3">The sequence shown here is derived from an EMBL/GenBank/DDBJ whole genome shotgun (WGS) entry which is preliminary data.</text>
</comment>
<dbReference type="FunFam" id="1.25.40.10:FF:000158">
    <property type="entry name" value="pentatricopeptide repeat-containing protein At2g33680"/>
    <property type="match status" value="1"/>
</dbReference>
<protein>
    <recommendedName>
        <fullName evidence="5">Pentatricopeptide repeat-containing protein</fullName>
    </recommendedName>
</protein>
<keyword evidence="4" id="KW-1185">Reference proteome</keyword>
<dbReference type="InterPro" id="IPR011990">
    <property type="entry name" value="TPR-like_helical_dom_sf"/>
</dbReference>
<feature type="repeat" description="PPR" evidence="2">
    <location>
        <begin position="294"/>
        <end position="328"/>
    </location>
</feature>
<dbReference type="Pfam" id="PF13812">
    <property type="entry name" value="PPR_3"/>
    <property type="match status" value="1"/>
</dbReference>
<feature type="repeat" description="PPR" evidence="2">
    <location>
        <begin position="695"/>
        <end position="729"/>
    </location>
</feature>
<keyword evidence="1" id="KW-0677">Repeat</keyword>
<evidence type="ECO:0000256" key="2">
    <source>
        <dbReference type="PROSITE-ProRule" id="PRU00708"/>
    </source>
</evidence>
<feature type="repeat" description="PPR" evidence="2">
    <location>
        <begin position="493"/>
        <end position="527"/>
    </location>
</feature>
<evidence type="ECO:0000313" key="3">
    <source>
        <dbReference type="EMBL" id="KAI5066679.1"/>
    </source>
</evidence>
<evidence type="ECO:0000256" key="1">
    <source>
        <dbReference type="ARBA" id="ARBA00022737"/>
    </source>
</evidence>
<dbReference type="Proteomes" id="UP000886520">
    <property type="component" value="Chromosome 18"/>
</dbReference>
<dbReference type="PANTHER" id="PTHR47926">
    <property type="entry name" value="PENTATRICOPEPTIDE REPEAT-CONTAINING PROTEIN"/>
    <property type="match status" value="1"/>
</dbReference>
<dbReference type="AlphaFoldDB" id="A0A9D4UEW3"/>
<dbReference type="FunFam" id="1.25.40.10:FF:000344">
    <property type="entry name" value="Pentatricopeptide repeat-containing protein"/>
    <property type="match status" value="1"/>
</dbReference>
<evidence type="ECO:0008006" key="5">
    <source>
        <dbReference type="Google" id="ProtNLM"/>
    </source>
</evidence>
<dbReference type="NCBIfam" id="TIGR00756">
    <property type="entry name" value="PPR"/>
    <property type="match status" value="3"/>
</dbReference>
<dbReference type="PROSITE" id="PS51375">
    <property type="entry name" value="PPR"/>
    <property type="match status" value="5"/>
</dbReference>
<dbReference type="GO" id="GO:0009451">
    <property type="term" value="P:RNA modification"/>
    <property type="evidence" value="ECO:0007669"/>
    <property type="project" value="InterPro"/>
</dbReference>
<feature type="repeat" description="PPR" evidence="2">
    <location>
        <begin position="193"/>
        <end position="227"/>
    </location>
</feature>
<organism evidence="3 4">
    <name type="scientific">Adiantum capillus-veneris</name>
    <name type="common">Maidenhair fern</name>
    <dbReference type="NCBI Taxonomy" id="13818"/>
    <lineage>
        <taxon>Eukaryota</taxon>
        <taxon>Viridiplantae</taxon>
        <taxon>Streptophyta</taxon>
        <taxon>Embryophyta</taxon>
        <taxon>Tracheophyta</taxon>
        <taxon>Polypodiopsida</taxon>
        <taxon>Polypodiidae</taxon>
        <taxon>Polypodiales</taxon>
        <taxon>Pteridineae</taxon>
        <taxon>Pteridaceae</taxon>
        <taxon>Vittarioideae</taxon>
        <taxon>Adiantum</taxon>
    </lineage>
</organism>
<dbReference type="EMBL" id="JABFUD020000018">
    <property type="protein sequence ID" value="KAI5066679.1"/>
    <property type="molecule type" value="Genomic_DNA"/>
</dbReference>
<dbReference type="PANTHER" id="PTHR47926:SF382">
    <property type="entry name" value="PENTACOTRIPEPTIDE-REPEAT REGION OF PRORP DOMAIN-CONTAINING PROTEIN"/>
    <property type="match status" value="1"/>
</dbReference>
<sequence>MSWKRALPNRAAPLEPHTDAFKLVPSLETIQRMLKECIHTKDLHLGRRVLSLVRKDHLEAMPMLTDQLIRIFALCGSLRDANYTFGQTINPSLYTWHAIISAHASLGHNCIALELFYCMYYQGNNPNKFLFTCILKVCAHGGESATGQLLHHAIVCVSLGSDVCIGCALVDMYLRCGCVHDAEYVFERQTNGDVVIWSAMIGGCIELGHSQMAVNLFHRSQSERLKPDRVIFLCLLKACVQIQSISLCFLVHAMIIECSLYQEPFIANSLVDMYSRLGIFKEALTVFSKQQHKDTISWGALISGYAQHGCGDAAFHLFDEMLSKGMKLNAVLLVCVLKACTRVTQVHCAHNLTIKSNIVIDSALGNTLVDMYAKCGCIEDAQLVFDRLKHRDETAWGALIAGYAQNGLNLPALLLLVKMEASGAKLDQFSFSCGFKACGGIGTILEGRLLHNCAVKNGLDSHIVVGNALIDMYVKCGSLEEARRSFDRHLNRDSVSWAAMIGGYADYGLSVNAVELFSHMLQKGMEPNKVSFLSILKASCKLESLFLGKMIHHQLIQSGFDGDIPIGNTLVDMYCKCGGLEEALKVFDLLSGHTVVSWSAIIAGHAQHQHDFTVLQLFERMDKEGIEPNRSIFLSCLKACGSIGAITQGSMIHDWVLRSGYVEDVEIGNTLLDMYAKCGRVEEAHLVLQHLQTRSDVSWAAIIAAHASRGDTGLVQQCLEGMLQEGLKPDATIFMSVLMACGHAGEIDKGKQFFKAMFEDYCIAPSNEHFTCMIDLLGRAGHLLEAKQFLQMMPNSLDVAGWIAMLTACDIYSNVKLARGCFDKLVKLDPESTAGYALKLKIFVDANMWDDANELEKDMPMKLRSHIDHLRQTSGSIKRNVYLSGGLDPKVMTILNNGSVTQESDDLGRLKIQPASSEQVEGSTGNHFQSNDLSLIFVSGTLSNKQVGICYFEICQVICALCIVNLCVRVCMRLCLCWQEHPQLLSKIICMQQISYLCTFKYSYA</sequence>
<accession>A0A9D4UEW3</accession>
<feature type="repeat" description="PPR" evidence="2">
    <location>
        <begin position="594"/>
        <end position="628"/>
    </location>
</feature>
<dbReference type="InterPro" id="IPR002885">
    <property type="entry name" value="PPR_rpt"/>
</dbReference>
<dbReference type="Pfam" id="PF13041">
    <property type="entry name" value="PPR_2"/>
    <property type="match status" value="2"/>
</dbReference>
<reference evidence="3" key="1">
    <citation type="submission" date="2021-01" db="EMBL/GenBank/DDBJ databases">
        <title>Adiantum capillus-veneris genome.</title>
        <authorList>
            <person name="Fang Y."/>
            <person name="Liao Q."/>
        </authorList>
    </citation>
    <scope>NUCLEOTIDE SEQUENCE</scope>
    <source>
        <strain evidence="3">H3</strain>
        <tissue evidence="3">Leaf</tissue>
    </source>
</reference>
<name>A0A9D4UEW3_ADICA</name>
<proteinExistence type="predicted"/>
<dbReference type="Pfam" id="PF01535">
    <property type="entry name" value="PPR"/>
    <property type="match status" value="9"/>
</dbReference>
<evidence type="ECO:0000313" key="4">
    <source>
        <dbReference type="Proteomes" id="UP000886520"/>
    </source>
</evidence>
<dbReference type="FunFam" id="1.25.40.10:FF:000031">
    <property type="entry name" value="Pentatricopeptide repeat-containing protein mitochondrial"/>
    <property type="match status" value="1"/>
</dbReference>